<reference evidence="20" key="1">
    <citation type="submission" date="2025-08" db="UniProtKB">
        <authorList>
            <consortium name="Ensembl"/>
        </authorList>
    </citation>
    <scope>IDENTIFICATION</scope>
</reference>
<reference evidence="20" key="2">
    <citation type="submission" date="2025-09" db="UniProtKB">
        <authorList>
            <consortium name="Ensembl"/>
        </authorList>
    </citation>
    <scope>IDENTIFICATION</scope>
</reference>
<evidence type="ECO:0000256" key="17">
    <source>
        <dbReference type="ARBA" id="ARBA00055047"/>
    </source>
</evidence>
<dbReference type="GO" id="GO:0031418">
    <property type="term" value="F:L-ascorbic acid binding"/>
    <property type="evidence" value="ECO:0007669"/>
    <property type="project" value="UniProtKB-KW"/>
</dbReference>
<keyword evidence="21" id="KW-1185">Reference proteome</keyword>
<evidence type="ECO:0000256" key="8">
    <source>
        <dbReference type="ARBA" id="ARBA00022723"/>
    </source>
</evidence>
<evidence type="ECO:0000256" key="12">
    <source>
        <dbReference type="ARBA" id="ARBA00023004"/>
    </source>
</evidence>
<dbReference type="FunFam" id="2.60.120.620:FF:000034">
    <property type="entry name" value="2-oxoglutarate and iron-dependent oxygenase domain-containing 1"/>
    <property type="match status" value="1"/>
</dbReference>
<comment type="function">
    <text evidence="17">Prolyl 3-hydroxylase that catalyzes 3-hydroxylation of 'Pro-62' of small ribosomal subunit uS12 (RPS23), thereby regulating protein translation termination efficiency. Involved in stress granule formation.</text>
</comment>
<feature type="compositionally biased region" description="Polar residues" evidence="18">
    <location>
        <begin position="72"/>
        <end position="84"/>
    </location>
</feature>
<dbReference type="SMART" id="SM00702">
    <property type="entry name" value="P4Hc"/>
    <property type="match status" value="1"/>
</dbReference>
<evidence type="ECO:0000256" key="9">
    <source>
        <dbReference type="ARBA" id="ARBA00022896"/>
    </source>
</evidence>
<evidence type="ECO:0000256" key="6">
    <source>
        <dbReference type="ARBA" id="ARBA00016364"/>
    </source>
</evidence>
<evidence type="ECO:0000256" key="7">
    <source>
        <dbReference type="ARBA" id="ARBA00022490"/>
    </source>
</evidence>
<evidence type="ECO:0000256" key="18">
    <source>
        <dbReference type="SAM" id="MobiDB-lite"/>
    </source>
</evidence>
<dbReference type="PANTHER" id="PTHR12117:SF0">
    <property type="entry name" value="PROLYL 3-HYDROXYLASE OGFOD1"/>
    <property type="match status" value="1"/>
</dbReference>
<sequence>MSATYCPSVATPTHWHRERLHWRGQEQFIVPVPFLLIPEEQRELMTDDPMCAVADSESETPNDLAPPPVESHPTSASSANQTMAAQDGISGSCPEEGQSTLEHTRPEVLCGMGELSGDGESPWDMFTQEAALLGRCSTSDSNADLEGQYKSKSALNLNEEEPRKRKQKSPCVYSTRGLVMPAKKRQNDPATGKKNKKEKRGELAVINSDLRDEAVQKGMRDAWQSKESYTNGDFQLDCEPFPHCQITHFLQSESFVEGLQAELLQLNFNSKSNDLYKFQQSDDLRERKEHHISQIRSVVFGEFRVWLSEVLQVDLEATVDISCAKYEHTDVLLCHDDELEGRRVAFILYLVPPWEVNDGGTLDLFSTNEHCQPVSVVKSLLPCWNSLVFFEVSPVSFHQVAEVLSEEKCRLSLSGWFHGPSLPRPSRYIEPPVPRHTHIPRDESLLFEWVNEMYLDPRYQARVQQEFEESSEICLPSFLQEEKLRQVRSALQSSEIQWERKGPPNKRCYGCANMQSLPSCVQECWELLSSESFFILLSNLTGLCLHYLCGDEDESENEDGKNETENRDGEGNTQASASNTDADTSTTEKKDKGPPTCVGELRRWMHGDYTLLHDSVKREYALDLQLHMGCAGWKSEFGGFTSYIAHDEDEELLTVYPEDNSLALVYRDKDTLKFIKHINNSSSSHLSSQNTSAFYDFSFNYYE</sequence>
<evidence type="ECO:0000313" key="21">
    <source>
        <dbReference type="Proteomes" id="UP001108240"/>
    </source>
</evidence>
<comment type="subunit">
    <text evidence="5">Monomer.</text>
</comment>
<accession>A0A9J7Y5P2</accession>
<evidence type="ECO:0000256" key="4">
    <source>
        <dbReference type="ARBA" id="ARBA00007443"/>
    </source>
</evidence>
<evidence type="ECO:0000256" key="16">
    <source>
        <dbReference type="ARBA" id="ARBA00047444"/>
    </source>
</evidence>
<dbReference type="GO" id="GO:0005634">
    <property type="term" value="C:nucleus"/>
    <property type="evidence" value="ECO:0007669"/>
    <property type="project" value="UniProtKB-SubCell"/>
</dbReference>
<evidence type="ECO:0000256" key="1">
    <source>
        <dbReference type="ARBA" id="ARBA00001961"/>
    </source>
</evidence>
<dbReference type="Gene3D" id="2.60.120.620">
    <property type="entry name" value="q2cbj1_9rhob like domain"/>
    <property type="match status" value="2"/>
</dbReference>
<dbReference type="PANTHER" id="PTHR12117">
    <property type="entry name" value="HISTONE ACETYLTRANSFERASE COMPLEX"/>
    <property type="match status" value="1"/>
</dbReference>
<keyword evidence="11" id="KW-0560">Oxidoreductase</keyword>
<dbReference type="Pfam" id="PF10637">
    <property type="entry name" value="Ofd1_CTDD"/>
    <property type="match status" value="1"/>
</dbReference>
<feature type="region of interest" description="Disordered" evidence="18">
    <location>
        <begin position="154"/>
        <end position="204"/>
    </location>
</feature>
<dbReference type="AlphaFoldDB" id="A0A9J7Y5P2"/>
<feature type="region of interest" description="Disordered" evidence="18">
    <location>
        <begin position="53"/>
        <end position="101"/>
    </location>
</feature>
<feature type="region of interest" description="Disordered" evidence="18">
    <location>
        <begin position="555"/>
        <end position="595"/>
    </location>
</feature>
<dbReference type="InterPro" id="IPR039558">
    <property type="entry name" value="TPA1/OFD1_N"/>
</dbReference>
<dbReference type="OMA" id="RWSINGW"/>
<evidence type="ECO:0000256" key="3">
    <source>
        <dbReference type="ARBA" id="ARBA00004496"/>
    </source>
</evidence>
<evidence type="ECO:0000256" key="14">
    <source>
        <dbReference type="ARBA" id="ARBA00029938"/>
    </source>
</evidence>
<dbReference type="InterPro" id="IPR019601">
    <property type="entry name" value="Oxoglutarate/Fe-dep_Oase_C"/>
</dbReference>
<comment type="catalytic activity">
    <reaction evidence="16">
        <text>[ribosomal protein uS12]-L-proline + 2-oxoglutarate + O2 = [ribosomal protein uS12]-(3S)-3-hydroxy-L-proline + succinate + CO2</text>
        <dbReference type="Rhea" id="RHEA:54156"/>
        <dbReference type="Rhea" id="RHEA-COMP:13816"/>
        <dbReference type="Rhea" id="RHEA-COMP:13818"/>
        <dbReference type="ChEBI" id="CHEBI:15379"/>
        <dbReference type="ChEBI" id="CHEBI:16526"/>
        <dbReference type="ChEBI" id="CHEBI:16810"/>
        <dbReference type="ChEBI" id="CHEBI:30031"/>
        <dbReference type="ChEBI" id="CHEBI:50342"/>
        <dbReference type="ChEBI" id="CHEBI:85428"/>
    </reaction>
</comment>
<name>A0A9J7Y5P2_CYPCA</name>
<proteinExistence type="inferred from homology"/>
<organism evidence="20 21">
    <name type="scientific">Cyprinus carpio carpio</name>
    <dbReference type="NCBI Taxonomy" id="630221"/>
    <lineage>
        <taxon>Eukaryota</taxon>
        <taxon>Metazoa</taxon>
        <taxon>Chordata</taxon>
        <taxon>Craniata</taxon>
        <taxon>Vertebrata</taxon>
        <taxon>Euteleostomi</taxon>
        <taxon>Actinopterygii</taxon>
        <taxon>Neopterygii</taxon>
        <taxon>Teleostei</taxon>
        <taxon>Ostariophysi</taxon>
        <taxon>Cypriniformes</taxon>
        <taxon>Cyprinidae</taxon>
        <taxon>Cyprininae</taxon>
        <taxon>Cyprinus</taxon>
    </lineage>
</organism>
<feature type="domain" description="Fe2OG dioxygenase" evidence="19">
    <location>
        <begin position="314"/>
        <end position="419"/>
    </location>
</feature>
<dbReference type="GO" id="GO:0031543">
    <property type="term" value="F:peptidyl-proline dioxygenase activity"/>
    <property type="evidence" value="ECO:0007669"/>
    <property type="project" value="TreeGrafter"/>
</dbReference>
<keyword evidence="12" id="KW-0408">Iron</keyword>
<evidence type="ECO:0000256" key="11">
    <source>
        <dbReference type="ARBA" id="ARBA00023002"/>
    </source>
</evidence>
<dbReference type="GO" id="GO:0006449">
    <property type="term" value="P:regulation of translational termination"/>
    <property type="evidence" value="ECO:0007669"/>
    <property type="project" value="TreeGrafter"/>
</dbReference>
<feature type="compositionally biased region" description="Low complexity" evidence="18">
    <location>
        <begin position="573"/>
        <end position="585"/>
    </location>
</feature>
<dbReference type="Pfam" id="PF13661">
    <property type="entry name" value="2OG-FeII_Oxy_4"/>
    <property type="match status" value="1"/>
</dbReference>
<dbReference type="InterPro" id="IPR005123">
    <property type="entry name" value="Oxoglu/Fe-dep_dioxygenase_dom"/>
</dbReference>
<evidence type="ECO:0000256" key="13">
    <source>
        <dbReference type="ARBA" id="ARBA00023242"/>
    </source>
</evidence>
<dbReference type="GO" id="GO:0005506">
    <property type="term" value="F:iron ion binding"/>
    <property type="evidence" value="ECO:0007669"/>
    <property type="project" value="InterPro"/>
</dbReference>
<keyword evidence="10" id="KW-0223">Dioxygenase</keyword>
<comment type="similarity">
    <text evidence="4">Belongs to the TPA1 family.</text>
</comment>
<evidence type="ECO:0000256" key="15">
    <source>
        <dbReference type="ARBA" id="ARBA00031489"/>
    </source>
</evidence>
<keyword evidence="8" id="KW-0479">Metal-binding</keyword>
<comment type="cofactor">
    <cofactor evidence="1">
        <name>L-ascorbate</name>
        <dbReference type="ChEBI" id="CHEBI:38290"/>
    </cofactor>
</comment>
<evidence type="ECO:0000256" key="2">
    <source>
        <dbReference type="ARBA" id="ARBA00004123"/>
    </source>
</evidence>
<dbReference type="GO" id="GO:0005737">
    <property type="term" value="C:cytoplasm"/>
    <property type="evidence" value="ECO:0007669"/>
    <property type="project" value="UniProtKB-SubCell"/>
</dbReference>
<dbReference type="InterPro" id="IPR006620">
    <property type="entry name" value="Pro_4_hyd_alph"/>
</dbReference>
<dbReference type="Ensembl" id="ENSCCRT00000159906.1">
    <property type="protein sequence ID" value="ENSCCRP00000115329.1"/>
    <property type="gene ID" value="ENSCCRG00000072290.1"/>
</dbReference>
<protein>
    <recommendedName>
        <fullName evidence="6">Prolyl 3-hydroxylase OGFOD1</fullName>
    </recommendedName>
    <alternativeName>
        <fullName evidence="15">2-oxoglutarate and iron-dependent oxygenase domain-containing protein 1</fullName>
    </alternativeName>
    <alternativeName>
        <fullName evidence="14">uS12 prolyl 3-hydroxylase</fullName>
    </alternativeName>
</protein>
<comment type="subcellular location">
    <subcellularLocation>
        <location evidence="3">Cytoplasm</location>
    </subcellularLocation>
    <subcellularLocation>
        <location evidence="2">Nucleus</location>
    </subcellularLocation>
</comment>
<evidence type="ECO:0000313" key="20">
    <source>
        <dbReference type="Ensembl" id="ENSCCRP00000115329.1"/>
    </source>
</evidence>
<evidence type="ECO:0000256" key="5">
    <source>
        <dbReference type="ARBA" id="ARBA00011245"/>
    </source>
</evidence>
<dbReference type="PROSITE" id="PS51471">
    <property type="entry name" value="FE2OG_OXY"/>
    <property type="match status" value="1"/>
</dbReference>
<dbReference type="GeneTree" id="ENSGT00390000002349"/>
<dbReference type="InterPro" id="IPR051842">
    <property type="entry name" value="uS12_prolyl_hydroxylase"/>
</dbReference>
<keyword evidence="9" id="KW-0847">Vitamin C</keyword>
<dbReference type="Proteomes" id="UP001108240">
    <property type="component" value="Unplaced"/>
</dbReference>
<dbReference type="FunFam" id="2.60.120.620:FF:000010">
    <property type="entry name" value="Prolyl 3-hydroxylase OGFOD1 isoform 1"/>
    <property type="match status" value="1"/>
</dbReference>
<feature type="compositionally biased region" description="Basic and acidic residues" evidence="18">
    <location>
        <begin position="558"/>
        <end position="570"/>
    </location>
</feature>
<evidence type="ECO:0000256" key="10">
    <source>
        <dbReference type="ARBA" id="ARBA00022964"/>
    </source>
</evidence>
<keyword evidence="7" id="KW-0963">Cytoplasm</keyword>
<keyword evidence="13" id="KW-0539">Nucleus</keyword>
<evidence type="ECO:0000259" key="19">
    <source>
        <dbReference type="PROSITE" id="PS51471"/>
    </source>
</evidence>